<dbReference type="Proteomes" id="UP000642829">
    <property type="component" value="Unassembled WGS sequence"/>
</dbReference>
<reference evidence="1" key="2">
    <citation type="submission" date="2020-09" db="EMBL/GenBank/DDBJ databases">
        <authorList>
            <person name="Sun Q."/>
            <person name="Kim S."/>
        </authorList>
    </citation>
    <scope>NUCLEOTIDE SEQUENCE</scope>
    <source>
        <strain evidence="1">KCTC 12870</strain>
    </source>
</reference>
<organism evidence="1 2">
    <name type="scientific">Cerasicoccus arenae</name>
    <dbReference type="NCBI Taxonomy" id="424488"/>
    <lineage>
        <taxon>Bacteria</taxon>
        <taxon>Pseudomonadati</taxon>
        <taxon>Verrucomicrobiota</taxon>
        <taxon>Opitutia</taxon>
        <taxon>Puniceicoccales</taxon>
        <taxon>Cerasicoccaceae</taxon>
        <taxon>Cerasicoccus</taxon>
    </lineage>
</organism>
<name>A0A8J3GEK2_9BACT</name>
<evidence type="ECO:0000313" key="2">
    <source>
        <dbReference type="Proteomes" id="UP000642829"/>
    </source>
</evidence>
<dbReference type="EMBL" id="BMXG01000022">
    <property type="protein sequence ID" value="GHC09800.1"/>
    <property type="molecule type" value="Genomic_DNA"/>
</dbReference>
<gene>
    <name evidence="1" type="ORF">GCM10007047_28880</name>
</gene>
<accession>A0A8J3GEK2</accession>
<dbReference type="AlphaFoldDB" id="A0A8J3GEK2"/>
<proteinExistence type="predicted"/>
<reference evidence="1" key="1">
    <citation type="journal article" date="2014" name="Int. J. Syst. Evol. Microbiol.">
        <title>Complete genome sequence of Corynebacterium casei LMG S-19264T (=DSM 44701T), isolated from a smear-ripened cheese.</title>
        <authorList>
            <consortium name="US DOE Joint Genome Institute (JGI-PGF)"/>
            <person name="Walter F."/>
            <person name="Albersmeier A."/>
            <person name="Kalinowski J."/>
            <person name="Ruckert C."/>
        </authorList>
    </citation>
    <scope>NUCLEOTIDE SEQUENCE</scope>
    <source>
        <strain evidence="1">KCTC 12870</strain>
    </source>
</reference>
<sequence>MSSFETVLFDIDKEPIILRTSLGSFSRLYPASKNGDVVFYKETPNPKDPNLPPIKTTLAQAKLSDGGPYIILLIQNPAGSALEYKTVVLDHSLEKFPANTYRVYNFSKRQLAVQLAETDILLNTGESGSIPYPDTSKTWLKVAANDQDEGWLVVRSAPQTTGINNRTTLFLVDIPPSKRDLNPLGIIDREMRERIHTDEFGVQHIR</sequence>
<comment type="caution">
    <text evidence="1">The sequence shown here is derived from an EMBL/GenBank/DDBJ whole genome shotgun (WGS) entry which is preliminary data.</text>
</comment>
<evidence type="ECO:0000313" key="1">
    <source>
        <dbReference type="EMBL" id="GHC09800.1"/>
    </source>
</evidence>
<protein>
    <submittedName>
        <fullName evidence="1">Uncharacterized protein</fullName>
    </submittedName>
</protein>
<keyword evidence="2" id="KW-1185">Reference proteome</keyword>